<evidence type="ECO:0000313" key="11">
    <source>
        <dbReference type="RefSeq" id="XP_046591106.1"/>
    </source>
</evidence>
<comment type="similarity">
    <text evidence="1">Belongs to the WD repeat ATG16 family.</text>
</comment>
<evidence type="ECO:0000313" key="12">
    <source>
        <dbReference type="RefSeq" id="XP_046591107.1"/>
    </source>
</evidence>
<evidence type="ECO:0000256" key="1">
    <source>
        <dbReference type="ARBA" id="ARBA00009271"/>
    </source>
</evidence>
<evidence type="ECO:0000256" key="6">
    <source>
        <dbReference type="SAM" id="MobiDB-lite"/>
    </source>
</evidence>
<keyword evidence="8" id="KW-1185">Reference proteome</keyword>
<gene>
    <name evidence="9 10 11 12 13" type="primary">LOC107218160</name>
</gene>
<keyword evidence="2 4" id="KW-0853">WD repeat</keyword>
<feature type="repeat" description="WD" evidence="4">
    <location>
        <begin position="533"/>
        <end position="562"/>
    </location>
</feature>
<evidence type="ECO:0000256" key="5">
    <source>
        <dbReference type="SAM" id="Coils"/>
    </source>
</evidence>
<feature type="repeat" description="WD" evidence="4">
    <location>
        <begin position="350"/>
        <end position="391"/>
    </location>
</feature>
<dbReference type="CDD" id="cd22887">
    <property type="entry name" value="Atg16_CCD"/>
    <property type="match status" value="1"/>
</dbReference>
<evidence type="ECO:0000256" key="4">
    <source>
        <dbReference type="PROSITE-ProRule" id="PRU00221"/>
    </source>
</evidence>
<dbReference type="InterPro" id="IPR020472">
    <property type="entry name" value="WD40_PAC1"/>
</dbReference>
<feature type="repeat" description="WD" evidence="4">
    <location>
        <begin position="563"/>
        <end position="597"/>
    </location>
</feature>
<sequence length="597" mass="66592">MAASNANTHHLPGEDTDWRKNIITQLRDRNRSETYCFHDLICLHNRLLESANTLKLENYQLSIANEKLKCEVGSGGFGGNSTLEARLLAHAEELATLHKRRGEHTQQIVDLNNKLQELRKELQTKESSIAESLEVNAGLRAEITRCVSRERELENVNQMLKDEHQALQLAFAALEEKLRKVQEENRQLVERLIRYKAKDAEKMNEENDNFLNEAFTSPTTFLMHTLSKFGKRQAKMQKELEDAARDTRGISPDRTSLKECPAGFSPSLPTKVSSKFANAFKAVSNMPNRKHNTRLTNRYQRDILIQDAHDGEVNAVKWSPVDRIVATGGADRKVKLWDVSKGSYDSKGMLVGSNAGVMSVDFDSTGSLILGASNDFASRVWTVSDLRLRHTLTGHCNKVMAAKFLGEPSKVVTGSYDRTLKIWDLRSRACIETKFAGSSCNDVVISDGSGSTIISGHFDKTIRFWDTRAESSSNNILLQGKVTSLDLSRDAHYLLSCVRDDTLKLLDLRMNQIIGTFSADGFKVGCDWARATFSPDGQYIAVGSSNGSVFIWSVSSNKVESVLKDHTSSVTAVAWHPQGTYLASVDRTKQATIWGDV</sequence>
<dbReference type="InterPro" id="IPR045160">
    <property type="entry name" value="ATG16"/>
</dbReference>
<dbReference type="GeneID" id="107218160"/>
<accession>A0ABM3FSX3</accession>
<feature type="domain" description="Autophagy-related protein 16" evidence="7">
    <location>
        <begin position="22"/>
        <end position="204"/>
    </location>
</feature>
<dbReference type="PANTHER" id="PTHR19878">
    <property type="entry name" value="AUTOPHAGY PROTEIN 16-LIKE"/>
    <property type="match status" value="1"/>
</dbReference>
<dbReference type="RefSeq" id="XP_046591106.1">
    <property type="nucleotide sequence ID" value="XM_046735150.1"/>
</dbReference>
<dbReference type="SUPFAM" id="SSF50978">
    <property type="entry name" value="WD40 repeat-like"/>
    <property type="match status" value="1"/>
</dbReference>
<dbReference type="CDD" id="cd00200">
    <property type="entry name" value="WD40"/>
    <property type="match status" value="1"/>
</dbReference>
<feature type="repeat" description="WD" evidence="4">
    <location>
        <begin position="306"/>
        <end position="347"/>
    </location>
</feature>
<dbReference type="Pfam" id="PF08614">
    <property type="entry name" value="ATG16"/>
    <property type="match status" value="1"/>
</dbReference>
<dbReference type="InterPro" id="IPR036322">
    <property type="entry name" value="WD40_repeat_dom_sf"/>
</dbReference>
<protein>
    <submittedName>
        <fullName evidence="9 10">Autophagy-related protein 16-1 isoform X1</fullName>
    </submittedName>
</protein>
<evidence type="ECO:0000313" key="10">
    <source>
        <dbReference type="RefSeq" id="XP_046591105.1"/>
    </source>
</evidence>
<reference evidence="9 10" key="1">
    <citation type="submission" date="2025-05" db="UniProtKB">
        <authorList>
            <consortium name="RefSeq"/>
        </authorList>
    </citation>
    <scope>IDENTIFICATION</scope>
    <source>
        <tissue evidence="9 10">Thorax and Abdomen</tissue>
    </source>
</reference>
<dbReference type="Pfam" id="PF00400">
    <property type="entry name" value="WD40"/>
    <property type="match status" value="7"/>
</dbReference>
<dbReference type="InterPro" id="IPR001680">
    <property type="entry name" value="WD40_rpt"/>
</dbReference>
<dbReference type="InterPro" id="IPR013923">
    <property type="entry name" value="Autophagy-rel_prot_16_dom"/>
</dbReference>
<dbReference type="InterPro" id="IPR015943">
    <property type="entry name" value="WD40/YVTN_repeat-like_dom_sf"/>
</dbReference>
<proteinExistence type="inferred from homology"/>
<evidence type="ECO:0000256" key="3">
    <source>
        <dbReference type="ARBA" id="ARBA00022737"/>
    </source>
</evidence>
<dbReference type="RefSeq" id="XP_046591105.1">
    <property type="nucleotide sequence ID" value="XM_046735149.1"/>
</dbReference>
<evidence type="ECO:0000259" key="7">
    <source>
        <dbReference type="Pfam" id="PF08614"/>
    </source>
</evidence>
<feature type="repeat" description="WD" evidence="4">
    <location>
        <begin position="449"/>
        <end position="475"/>
    </location>
</feature>
<dbReference type="Proteomes" id="UP000829291">
    <property type="component" value="Chromosome 3"/>
</dbReference>
<evidence type="ECO:0000313" key="9">
    <source>
        <dbReference type="RefSeq" id="XP_046591104.1"/>
    </source>
</evidence>
<organism evidence="8 10">
    <name type="scientific">Neodiprion lecontei</name>
    <name type="common">Redheaded pine sawfly</name>
    <dbReference type="NCBI Taxonomy" id="441921"/>
    <lineage>
        <taxon>Eukaryota</taxon>
        <taxon>Metazoa</taxon>
        <taxon>Ecdysozoa</taxon>
        <taxon>Arthropoda</taxon>
        <taxon>Hexapoda</taxon>
        <taxon>Insecta</taxon>
        <taxon>Pterygota</taxon>
        <taxon>Neoptera</taxon>
        <taxon>Endopterygota</taxon>
        <taxon>Hymenoptera</taxon>
        <taxon>Tenthredinoidea</taxon>
        <taxon>Diprionidae</taxon>
        <taxon>Diprioninae</taxon>
        <taxon>Neodiprion</taxon>
    </lineage>
</organism>
<feature type="region of interest" description="Disordered" evidence="6">
    <location>
        <begin position="242"/>
        <end position="263"/>
    </location>
</feature>
<dbReference type="PROSITE" id="PS00678">
    <property type="entry name" value="WD_REPEATS_1"/>
    <property type="match status" value="2"/>
</dbReference>
<dbReference type="PROSITE" id="PS50082">
    <property type="entry name" value="WD_REPEATS_2"/>
    <property type="match status" value="6"/>
</dbReference>
<dbReference type="RefSeq" id="XP_046591108.1">
    <property type="nucleotide sequence ID" value="XM_046735152.1"/>
</dbReference>
<dbReference type="InterPro" id="IPR019775">
    <property type="entry name" value="WD40_repeat_CS"/>
</dbReference>
<dbReference type="PRINTS" id="PR00320">
    <property type="entry name" value="GPROTEINBRPT"/>
</dbReference>
<keyword evidence="3" id="KW-0677">Repeat</keyword>
<evidence type="ECO:0000313" key="8">
    <source>
        <dbReference type="Proteomes" id="UP000829291"/>
    </source>
</evidence>
<feature type="repeat" description="WD" evidence="4">
    <location>
        <begin position="392"/>
        <end position="433"/>
    </location>
</feature>
<dbReference type="PANTHER" id="PTHR19878:SF8">
    <property type="entry name" value="AUTOPHAGY-RELATED 16, ISOFORM F"/>
    <property type="match status" value="1"/>
</dbReference>
<name>A0ABM3FSX3_NEOLC</name>
<feature type="coiled-coil region" evidence="5">
    <location>
        <begin position="101"/>
        <end position="198"/>
    </location>
</feature>
<evidence type="ECO:0000256" key="2">
    <source>
        <dbReference type="ARBA" id="ARBA00022574"/>
    </source>
</evidence>
<evidence type="ECO:0000313" key="13">
    <source>
        <dbReference type="RefSeq" id="XP_046591108.1"/>
    </source>
</evidence>
<dbReference type="Gene3D" id="2.130.10.10">
    <property type="entry name" value="YVTN repeat-like/Quinoprotein amine dehydrogenase"/>
    <property type="match status" value="2"/>
</dbReference>
<dbReference type="SMART" id="SM00320">
    <property type="entry name" value="WD40"/>
    <property type="match status" value="7"/>
</dbReference>
<dbReference type="RefSeq" id="XP_046591107.1">
    <property type="nucleotide sequence ID" value="XM_046735151.1"/>
</dbReference>
<keyword evidence="5" id="KW-0175">Coiled coil</keyword>
<dbReference type="RefSeq" id="XP_046591104.1">
    <property type="nucleotide sequence ID" value="XM_046735148.1"/>
</dbReference>
<dbReference type="PROSITE" id="PS50294">
    <property type="entry name" value="WD_REPEATS_REGION"/>
    <property type="match status" value="3"/>
</dbReference>